<evidence type="ECO:0000313" key="7">
    <source>
        <dbReference type="EMBL" id="MFC4858363.1"/>
    </source>
</evidence>
<keyword evidence="6" id="KW-0732">Signal</keyword>
<proteinExistence type="inferred from homology"/>
<dbReference type="CDD" id="cd21112">
    <property type="entry name" value="alphaLP-like"/>
    <property type="match status" value="1"/>
</dbReference>
<feature type="chain" id="PRO_5045967183" evidence="6">
    <location>
        <begin position="25"/>
        <end position="217"/>
    </location>
</feature>
<organism evidence="7 8">
    <name type="scientific">Actinophytocola glycyrrhizae</name>
    <dbReference type="NCBI Taxonomy" id="2044873"/>
    <lineage>
        <taxon>Bacteria</taxon>
        <taxon>Bacillati</taxon>
        <taxon>Actinomycetota</taxon>
        <taxon>Actinomycetes</taxon>
        <taxon>Pseudonocardiales</taxon>
        <taxon>Pseudonocardiaceae</taxon>
    </lineage>
</organism>
<dbReference type="InterPro" id="IPR009003">
    <property type="entry name" value="Peptidase_S1_PA"/>
</dbReference>
<dbReference type="RefSeq" id="WP_378060818.1">
    <property type="nucleotide sequence ID" value="NZ_JBHSIS010000022.1"/>
</dbReference>
<accession>A0ABV9SD18</accession>
<keyword evidence="8" id="KW-1185">Reference proteome</keyword>
<evidence type="ECO:0000256" key="3">
    <source>
        <dbReference type="ARBA" id="ARBA00022801"/>
    </source>
</evidence>
<gene>
    <name evidence="7" type="ORF">ACFPCV_33115</name>
</gene>
<feature type="signal peptide" evidence="6">
    <location>
        <begin position="1"/>
        <end position="24"/>
    </location>
</feature>
<dbReference type="Gene3D" id="2.40.10.10">
    <property type="entry name" value="Trypsin-like serine proteases"/>
    <property type="match status" value="2"/>
</dbReference>
<dbReference type="Proteomes" id="UP001595859">
    <property type="component" value="Unassembled WGS sequence"/>
</dbReference>
<dbReference type="EMBL" id="JBHSIS010000022">
    <property type="protein sequence ID" value="MFC4858363.1"/>
    <property type="molecule type" value="Genomic_DNA"/>
</dbReference>
<comment type="caution">
    <text evidence="7">The sequence shown here is derived from an EMBL/GenBank/DDBJ whole genome shotgun (WGS) entry which is preliminary data.</text>
</comment>
<evidence type="ECO:0000313" key="8">
    <source>
        <dbReference type="Proteomes" id="UP001595859"/>
    </source>
</evidence>
<protein>
    <submittedName>
        <fullName evidence="7">S1 family peptidase</fullName>
    </submittedName>
</protein>
<sequence length="217" mass="21842">MRRLIAILTVLFACLLGLPGTASAVPVPIGGGSVLFNPFGSAGTRCTVAFAAADSSREYLIAGPGCGTGFSTQLYSGNNVLVGPVVGNANGGYVVVAVTNTAAWDVVGWINAGGRHPIAGSRETPIGGRVCLLSNTAGITCGTVTAKNVTINYPGGTITGLTRTNICPQPRSIAFVTGDQAQGVPFGGSGICTTGGSSYFFPVNRILAAYGLRLLTG</sequence>
<keyword evidence="4" id="KW-0720">Serine protease</keyword>
<comment type="similarity">
    <text evidence="1">Belongs to the peptidase S1 family.</text>
</comment>
<evidence type="ECO:0000256" key="6">
    <source>
        <dbReference type="SAM" id="SignalP"/>
    </source>
</evidence>
<dbReference type="InterPro" id="IPR043504">
    <property type="entry name" value="Peptidase_S1_PA_chymotrypsin"/>
</dbReference>
<evidence type="ECO:0000256" key="1">
    <source>
        <dbReference type="ARBA" id="ARBA00007664"/>
    </source>
</evidence>
<dbReference type="SUPFAM" id="SSF50494">
    <property type="entry name" value="Trypsin-like serine proteases"/>
    <property type="match status" value="1"/>
</dbReference>
<evidence type="ECO:0000256" key="5">
    <source>
        <dbReference type="ARBA" id="ARBA00023157"/>
    </source>
</evidence>
<dbReference type="InterPro" id="IPR001316">
    <property type="entry name" value="Pept_S1A_streptogrisin"/>
</dbReference>
<name>A0ABV9SD18_9PSEU</name>
<dbReference type="PRINTS" id="PR00861">
    <property type="entry name" value="ALYTICPTASE"/>
</dbReference>
<keyword evidence="5" id="KW-1015">Disulfide bond</keyword>
<keyword evidence="2" id="KW-0645">Protease</keyword>
<keyword evidence="3" id="KW-0378">Hydrolase</keyword>
<evidence type="ECO:0000256" key="2">
    <source>
        <dbReference type="ARBA" id="ARBA00022670"/>
    </source>
</evidence>
<reference evidence="8" key="1">
    <citation type="journal article" date="2019" name="Int. J. Syst. Evol. Microbiol.">
        <title>The Global Catalogue of Microorganisms (GCM) 10K type strain sequencing project: providing services to taxonomists for standard genome sequencing and annotation.</title>
        <authorList>
            <consortium name="The Broad Institute Genomics Platform"/>
            <consortium name="The Broad Institute Genome Sequencing Center for Infectious Disease"/>
            <person name="Wu L."/>
            <person name="Ma J."/>
        </authorList>
    </citation>
    <scope>NUCLEOTIDE SEQUENCE [LARGE SCALE GENOMIC DNA]</scope>
    <source>
        <strain evidence="8">ZS-22-S1</strain>
    </source>
</reference>
<evidence type="ECO:0000256" key="4">
    <source>
        <dbReference type="ARBA" id="ARBA00022825"/>
    </source>
</evidence>